<dbReference type="KEGG" id="vg:35381751"/>
<keyword evidence="1" id="KW-1133">Transmembrane helix</keyword>
<dbReference type="EMBL" id="LT906555">
    <property type="protein sequence ID" value="SNW62993.1"/>
    <property type="molecule type" value="Genomic_DNA"/>
</dbReference>
<gene>
    <name evidence="2" type="ORF">ORPV_1089</name>
</gene>
<reference evidence="2" key="1">
    <citation type="submission" date="2017-08" db="EMBL/GenBank/DDBJ databases">
        <authorList>
            <consortium name="Urmite Genomes"/>
        </authorList>
    </citation>
    <scope>NUCLEOTIDE SEQUENCE [LARGE SCALE GENOMIC DNA]</scope>
    <source>
        <strain evidence="2">IHUMI-LCC2</strain>
    </source>
</reference>
<feature type="transmembrane region" description="Helical" evidence="1">
    <location>
        <begin position="12"/>
        <end position="35"/>
    </location>
</feature>
<dbReference type="RefSeq" id="YP_009449295.1">
    <property type="nucleotide sequence ID" value="NC_036594.1"/>
</dbReference>
<evidence type="ECO:0000313" key="2">
    <source>
        <dbReference type="EMBL" id="SNW62993.1"/>
    </source>
</evidence>
<dbReference type="GeneID" id="35381751"/>
<accession>A0A2I2L629</accession>
<evidence type="ECO:0000313" key="3">
    <source>
        <dbReference type="Proteomes" id="UP000236316"/>
    </source>
</evidence>
<evidence type="ECO:0000256" key="1">
    <source>
        <dbReference type="SAM" id="Phobius"/>
    </source>
</evidence>
<keyword evidence="3" id="KW-1185">Reference proteome</keyword>
<keyword evidence="1" id="KW-0472">Membrane</keyword>
<proteinExistence type="predicted"/>
<keyword evidence="1 2" id="KW-0812">Transmembrane</keyword>
<organism evidence="2">
    <name type="scientific">Orpheovirus IHUMI-LCC2</name>
    <dbReference type="NCBI Taxonomy" id="2023057"/>
    <lineage>
        <taxon>Viruses</taxon>
        <taxon>Varidnaviria</taxon>
        <taxon>Bamfordvirae</taxon>
        <taxon>Nucleocytoviricota</taxon>
        <taxon>Megaviricetes</taxon>
        <taxon>Pimascovirales</taxon>
        <taxon>Ocovirineae</taxon>
        <taxon>Orpheoviridae</taxon>
        <taxon>Alphaorpheovirus</taxon>
        <taxon>Alphaorpheovirus massiliense</taxon>
    </lineage>
</organism>
<name>A0A2I2L629_9VIRU</name>
<sequence>MSKIKMADAISVTALIISIIVLLGLIVLIVLYYNFSRNNLKNGFPWTIINGNINGNVAPFSDTITLNNGDSVYFVNSNLTGNITVNITKATNYVKSTGDRFYVQVPSSIPPGTVITISLATGLSFENADDGTIIMPLQNSQDLFIGYLFVTDTTLVRLNSPVIRNEP</sequence>
<dbReference type="Proteomes" id="UP000236316">
    <property type="component" value="Segment"/>
</dbReference>
<protein>
    <submittedName>
        <fullName evidence="2">Transmembrane domain-containing protein</fullName>
    </submittedName>
</protein>